<protein>
    <submittedName>
        <fullName evidence="9">Reverse transcriptase</fullName>
    </submittedName>
</protein>
<proteinExistence type="predicted"/>
<keyword evidence="4" id="KW-0255">Endonuclease</keyword>
<evidence type="ECO:0000256" key="3">
    <source>
        <dbReference type="ARBA" id="ARBA00022722"/>
    </source>
</evidence>
<evidence type="ECO:0000256" key="6">
    <source>
        <dbReference type="ARBA" id="ARBA00022918"/>
    </source>
</evidence>
<dbReference type="PANTHER" id="PTHR33050">
    <property type="entry name" value="REVERSE TRANSCRIPTASE DOMAIN-CONTAINING PROTEIN"/>
    <property type="match status" value="1"/>
</dbReference>
<dbReference type="InterPro" id="IPR043128">
    <property type="entry name" value="Rev_trsase/Diguanyl_cyclase"/>
</dbReference>
<dbReference type="InterPro" id="IPR041373">
    <property type="entry name" value="RT_RNaseH"/>
</dbReference>
<keyword evidence="2" id="KW-0548">Nucleotidyltransferase</keyword>
<dbReference type="InterPro" id="IPR000477">
    <property type="entry name" value="RT_dom"/>
</dbReference>
<dbReference type="GO" id="GO:0003676">
    <property type="term" value="F:nucleic acid binding"/>
    <property type="evidence" value="ECO:0007669"/>
    <property type="project" value="InterPro"/>
</dbReference>
<dbReference type="GO" id="GO:0016787">
    <property type="term" value="F:hydrolase activity"/>
    <property type="evidence" value="ECO:0007669"/>
    <property type="project" value="UniProtKB-KW"/>
</dbReference>
<dbReference type="Gene3D" id="3.10.10.10">
    <property type="entry name" value="HIV Type 1 Reverse Transcriptase, subunit A, domain 1"/>
    <property type="match status" value="1"/>
</dbReference>
<keyword evidence="6 9" id="KW-0695">RNA-directed DNA polymerase</keyword>
<feature type="region of interest" description="Disordered" evidence="7">
    <location>
        <begin position="625"/>
        <end position="655"/>
    </location>
</feature>
<dbReference type="Gene3D" id="3.30.70.270">
    <property type="match status" value="1"/>
</dbReference>
<keyword evidence="5" id="KW-0378">Hydrolase</keyword>
<name>A0A2G8LLW1_STIJA</name>
<evidence type="ECO:0000313" key="10">
    <source>
        <dbReference type="Proteomes" id="UP000230750"/>
    </source>
</evidence>
<dbReference type="SUPFAM" id="SSF56672">
    <property type="entry name" value="DNA/RNA polymerases"/>
    <property type="match status" value="1"/>
</dbReference>
<sequence length="669" mass="75419">MGHFGRGQVGIGDDLTRVQDRVHLRPALRGGGRPTPIPTDPVQQAALEGEVSALLAKRAIVEVSGEAGPLFRSSLFLTQKRDGSWRPILNLKPLNKNYVEPKRFRMETLNLILPLLRKGMWAASVDLQDAYLHIPIHPRHQRYLAFQYAGRRFTFRSLPFGLSTAPRVFTRVAGTVIAYLRKQGVTLYAYLDDWLIVGESKSSAAHNVQKTVQTLQELGWIINQTKSQLTPTQTIQFLGARLDLTTGIASPSEQRIEAVRAATAQIISSQESPTGTWLRALGLMSSLVDVVTLCRLRMRPLQLHLRKTANLLTLDQTAPIRRSEDITPHLQWWHDTGNWDQGVPFTTSLPNTSVTTDASLTGWGAHWKNLTAWGTWSTAEKSWHINSLEMLAVKRALESFHEHLKNTVTTVFTDSTTVVAYINRQGGTHSERLCQLTWEVLMTAKDSGMTLRASHIAGKLNVMADALSRGQMDPNEWALSQKTCNRIFEIFGKPMVDLFATAENTKLQIFCSRQFHPRAHHIDAMSFPWNNLEAYAFPPLCMIGQVLRKIRHSRGRVILIAPFWPRRPWFGELLQLLMDTPAILPDTPHLLSQRRGTLIHPDIKGLQLVAWKLSGLPFDRGAFRKRLPRSRPTPGGQQPLLLTIPDYASSGNGATTDRYCHPKPLWHRW</sequence>
<dbReference type="PROSITE" id="PS50878">
    <property type="entry name" value="RT_POL"/>
    <property type="match status" value="1"/>
</dbReference>
<dbReference type="PANTHER" id="PTHR33050:SF7">
    <property type="entry name" value="RIBONUCLEASE H"/>
    <property type="match status" value="1"/>
</dbReference>
<dbReference type="STRING" id="307972.A0A2G8LLW1"/>
<dbReference type="Pfam" id="PF17917">
    <property type="entry name" value="RT_RNaseH"/>
    <property type="match status" value="1"/>
</dbReference>
<dbReference type="InterPro" id="IPR052055">
    <property type="entry name" value="Hepadnavirus_pol/RT"/>
</dbReference>
<dbReference type="AlphaFoldDB" id="A0A2G8LLW1"/>
<dbReference type="Pfam" id="PF00078">
    <property type="entry name" value="RVT_1"/>
    <property type="match status" value="1"/>
</dbReference>
<dbReference type="InterPro" id="IPR036397">
    <property type="entry name" value="RNaseH_sf"/>
</dbReference>
<evidence type="ECO:0000256" key="1">
    <source>
        <dbReference type="ARBA" id="ARBA00022679"/>
    </source>
</evidence>
<organism evidence="9 10">
    <name type="scientific">Stichopus japonicus</name>
    <name type="common">Sea cucumber</name>
    <dbReference type="NCBI Taxonomy" id="307972"/>
    <lineage>
        <taxon>Eukaryota</taxon>
        <taxon>Metazoa</taxon>
        <taxon>Echinodermata</taxon>
        <taxon>Eleutherozoa</taxon>
        <taxon>Echinozoa</taxon>
        <taxon>Holothuroidea</taxon>
        <taxon>Aspidochirotacea</taxon>
        <taxon>Aspidochirotida</taxon>
        <taxon>Stichopodidae</taxon>
        <taxon>Apostichopus</taxon>
    </lineage>
</organism>
<gene>
    <name evidence="9" type="ORF">BSL78_01806</name>
</gene>
<evidence type="ECO:0000256" key="4">
    <source>
        <dbReference type="ARBA" id="ARBA00022759"/>
    </source>
</evidence>
<evidence type="ECO:0000256" key="5">
    <source>
        <dbReference type="ARBA" id="ARBA00022801"/>
    </source>
</evidence>
<dbReference type="CDD" id="cd03714">
    <property type="entry name" value="RT_DIRS1"/>
    <property type="match status" value="1"/>
</dbReference>
<dbReference type="EMBL" id="MRZV01000037">
    <property type="protein sequence ID" value="PIK61247.1"/>
    <property type="molecule type" value="Genomic_DNA"/>
</dbReference>
<dbReference type="GO" id="GO:0003964">
    <property type="term" value="F:RNA-directed DNA polymerase activity"/>
    <property type="evidence" value="ECO:0007669"/>
    <property type="project" value="UniProtKB-KW"/>
</dbReference>
<dbReference type="Proteomes" id="UP000230750">
    <property type="component" value="Unassembled WGS sequence"/>
</dbReference>
<keyword evidence="1" id="KW-0808">Transferase</keyword>
<dbReference type="OrthoDB" id="6782814at2759"/>
<dbReference type="Gene3D" id="3.30.420.10">
    <property type="entry name" value="Ribonuclease H-like superfamily/Ribonuclease H"/>
    <property type="match status" value="1"/>
</dbReference>
<keyword evidence="10" id="KW-1185">Reference proteome</keyword>
<evidence type="ECO:0000259" key="8">
    <source>
        <dbReference type="PROSITE" id="PS50878"/>
    </source>
</evidence>
<comment type="caution">
    <text evidence="9">The sequence shown here is derived from an EMBL/GenBank/DDBJ whole genome shotgun (WGS) entry which is preliminary data.</text>
</comment>
<reference evidence="9 10" key="1">
    <citation type="journal article" date="2017" name="PLoS Biol.">
        <title>The sea cucumber genome provides insights into morphological evolution and visceral regeneration.</title>
        <authorList>
            <person name="Zhang X."/>
            <person name="Sun L."/>
            <person name="Yuan J."/>
            <person name="Sun Y."/>
            <person name="Gao Y."/>
            <person name="Zhang L."/>
            <person name="Li S."/>
            <person name="Dai H."/>
            <person name="Hamel J.F."/>
            <person name="Liu C."/>
            <person name="Yu Y."/>
            <person name="Liu S."/>
            <person name="Lin W."/>
            <person name="Guo K."/>
            <person name="Jin S."/>
            <person name="Xu P."/>
            <person name="Storey K.B."/>
            <person name="Huan P."/>
            <person name="Zhang T."/>
            <person name="Zhou Y."/>
            <person name="Zhang J."/>
            <person name="Lin C."/>
            <person name="Li X."/>
            <person name="Xing L."/>
            <person name="Huo D."/>
            <person name="Sun M."/>
            <person name="Wang L."/>
            <person name="Mercier A."/>
            <person name="Li F."/>
            <person name="Yang H."/>
            <person name="Xiang J."/>
        </authorList>
    </citation>
    <scope>NUCLEOTIDE SEQUENCE [LARGE SCALE GENOMIC DNA]</scope>
    <source>
        <strain evidence="9">Shaxun</strain>
        <tissue evidence="9">Muscle</tissue>
    </source>
</reference>
<dbReference type="CDD" id="cd09275">
    <property type="entry name" value="RNase_HI_RT_DIRS1"/>
    <property type="match status" value="1"/>
</dbReference>
<accession>A0A2G8LLW1</accession>
<evidence type="ECO:0000256" key="2">
    <source>
        <dbReference type="ARBA" id="ARBA00022695"/>
    </source>
</evidence>
<feature type="domain" description="Reverse transcriptase" evidence="8">
    <location>
        <begin position="59"/>
        <end position="242"/>
    </location>
</feature>
<evidence type="ECO:0000313" key="9">
    <source>
        <dbReference type="EMBL" id="PIK61247.1"/>
    </source>
</evidence>
<dbReference type="InterPro" id="IPR043502">
    <property type="entry name" value="DNA/RNA_pol_sf"/>
</dbReference>
<evidence type="ECO:0000256" key="7">
    <source>
        <dbReference type="SAM" id="MobiDB-lite"/>
    </source>
</evidence>
<dbReference type="GO" id="GO:0004519">
    <property type="term" value="F:endonuclease activity"/>
    <property type="evidence" value="ECO:0007669"/>
    <property type="project" value="UniProtKB-KW"/>
</dbReference>
<keyword evidence="3" id="KW-0540">Nuclease</keyword>